<accession>A0A087A4Y4</accession>
<name>A0A087A4Y4_9BIFI</name>
<dbReference type="Proteomes" id="UP000029072">
    <property type="component" value="Unassembled WGS sequence"/>
</dbReference>
<dbReference type="AlphaFoldDB" id="A0A087A4Y4"/>
<gene>
    <name evidence="2" type="ORF">BCAL_1648</name>
</gene>
<comment type="caution">
    <text evidence="2">The sequence shown here is derived from an EMBL/GenBank/DDBJ whole genome shotgun (WGS) entry which is preliminary data.</text>
</comment>
<reference evidence="2 3" key="1">
    <citation type="submission" date="2014-03" db="EMBL/GenBank/DDBJ databases">
        <title>Genomics of Bifidobacteria.</title>
        <authorList>
            <person name="Ventura M."/>
            <person name="Milani C."/>
            <person name="Lugli G.A."/>
        </authorList>
    </citation>
    <scope>NUCLEOTIDE SEQUENCE [LARGE SCALE GENOMIC DNA]</scope>
    <source>
        <strain evidence="2 3">DSM 23973</strain>
    </source>
</reference>
<organism evidence="2 3">
    <name type="scientific">Bifidobacterium callitrichos DSM 23973</name>
    <dbReference type="NCBI Taxonomy" id="1437609"/>
    <lineage>
        <taxon>Bacteria</taxon>
        <taxon>Bacillati</taxon>
        <taxon>Actinomycetota</taxon>
        <taxon>Actinomycetes</taxon>
        <taxon>Bifidobacteriales</taxon>
        <taxon>Bifidobacteriaceae</taxon>
        <taxon>Bifidobacterium</taxon>
    </lineage>
</organism>
<protein>
    <submittedName>
        <fullName evidence="2">Uncharacterized protein</fullName>
    </submittedName>
</protein>
<evidence type="ECO:0000313" key="3">
    <source>
        <dbReference type="Proteomes" id="UP000029072"/>
    </source>
</evidence>
<sequence>MSRGMVDRLAPADWRMDAQSQQQTPAHSNDDGLAARSEFLRNKAIVNAILDGMPVPGAR</sequence>
<evidence type="ECO:0000313" key="2">
    <source>
        <dbReference type="EMBL" id="KFI53834.1"/>
    </source>
</evidence>
<feature type="compositionally biased region" description="Polar residues" evidence="1">
    <location>
        <begin position="18"/>
        <end position="27"/>
    </location>
</feature>
<feature type="region of interest" description="Disordered" evidence="1">
    <location>
        <begin position="1"/>
        <end position="35"/>
    </location>
</feature>
<dbReference type="EMBL" id="JGYS01000013">
    <property type="protein sequence ID" value="KFI53834.1"/>
    <property type="molecule type" value="Genomic_DNA"/>
</dbReference>
<proteinExistence type="predicted"/>
<evidence type="ECO:0000256" key="1">
    <source>
        <dbReference type="SAM" id="MobiDB-lite"/>
    </source>
</evidence>
<dbReference type="STRING" id="1437609.BCAL_1648"/>